<dbReference type="Gramene" id="ONK78492">
    <property type="protein sequence ID" value="ONK78492"/>
    <property type="gene ID" value="A4U43_C02F19330"/>
</dbReference>
<dbReference type="GO" id="GO:0007005">
    <property type="term" value="P:mitochondrion organization"/>
    <property type="evidence" value="ECO:0007669"/>
    <property type="project" value="EnsemblPlants"/>
</dbReference>
<evidence type="ECO:0000256" key="3">
    <source>
        <dbReference type="ARBA" id="ARBA00022989"/>
    </source>
</evidence>
<dbReference type="AlphaFoldDB" id="A0A5P1FK58"/>
<dbReference type="OrthoDB" id="413313at2759"/>
<evidence type="ECO:0000313" key="7">
    <source>
        <dbReference type="EMBL" id="ONK78492.1"/>
    </source>
</evidence>
<evidence type="ECO:0000256" key="2">
    <source>
        <dbReference type="ARBA" id="ARBA00022692"/>
    </source>
</evidence>
<evidence type="ECO:0000256" key="4">
    <source>
        <dbReference type="ARBA" id="ARBA00023128"/>
    </source>
</evidence>
<dbReference type="GO" id="GO:0050665">
    <property type="term" value="P:hydrogen peroxide biosynthetic process"/>
    <property type="evidence" value="ECO:0007669"/>
    <property type="project" value="EnsemblPlants"/>
</dbReference>
<dbReference type="Pfam" id="PF08637">
    <property type="entry name" value="NCA2"/>
    <property type="match status" value="1"/>
</dbReference>
<dbReference type="GO" id="GO:0032991">
    <property type="term" value="C:protein-containing complex"/>
    <property type="evidence" value="ECO:0007669"/>
    <property type="project" value="EnsemblPlants"/>
</dbReference>
<comment type="subcellular location">
    <subcellularLocation>
        <location evidence="1">Mitochondrion membrane</location>
        <topology evidence="1">Multi-pass membrane protein</topology>
    </subcellularLocation>
</comment>
<evidence type="ECO:0000256" key="5">
    <source>
        <dbReference type="ARBA" id="ARBA00023136"/>
    </source>
</evidence>
<evidence type="ECO:0000313" key="8">
    <source>
        <dbReference type="Proteomes" id="UP000243459"/>
    </source>
</evidence>
<name>A0A5P1FK58_ASPOF</name>
<keyword evidence="2 6" id="KW-0812">Transmembrane</keyword>
<dbReference type="GO" id="GO:0005741">
    <property type="term" value="C:mitochondrial outer membrane"/>
    <property type="evidence" value="ECO:0007669"/>
    <property type="project" value="EnsemblPlants"/>
</dbReference>
<keyword evidence="5 6" id="KW-0472">Membrane</keyword>
<dbReference type="Proteomes" id="UP000243459">
    <property type="component" value="Chromosome 2"/>
</dbReference>
<protein>
    <recommendedName>
        <fullName evidence="9">Protein DGS1, mitochondrial</fullName>
    </recommendedName>
</protein>
<dbReference type="EMBL" id="CM007382">
    <property type="protein sequence ID" value="ONK78492.1"/>
    <property type="molecule type" value="Genomic_DNA"/>
</dbReference>
<keyword evidence="8" id="KW-1185">Reference proteome</keyword>
<dbReference type="PANTHER" id="PTHR28234">
    <property type="entry name" value="NUCLEAR CONTROL OF ATPASE PROTEIN 2"/>
    <property type="match status" value="1"/>
</dbReference>
<accession>A0A5P1FK58</accession>
<dbReference type="OMA" id="EIVMMRY"/>
<keyword evidence="3 6" id="KW-1133">Transmembrane helix</keyword>
<dbReference type="GO" id="GO:0009414">
    <property type="term" value="P:response to water deprivation"/>
    <property type="evidence" value="ECO:0007669"/>
    <property type="project" value="EnsemblPlants"/>
</dbReference>
<organism evidence="7 8">
    <name type="scientific">Asparagus officinalis</name>
    <name type="common">Garden asparagus</name>
    <dbReference type="NCBI Taxonomy" id="4686"/>
    <lineage>
        <taxon>Eukaryota</taxon>
        <taxon>Viridiplantae</taxon>
        <taxon>Streptophyta</taxon>
        <taxon>Embryophyta</taxon>
        <taxon>Tracheophyta</taxon>
        <taxon>Spermatophyta</taxon>
        <taxon>Magnoliopsida</taxon>
        <taxon>Liliopsida</taxon>
        <taxon>Asparagales</taxon>
        <taxon>Asparagaceae</taxon>
        <taxon>Asparagoideae</taxon>
        <taxon>Asparagus</taxon>
    </lineage>
</organism>
<dbReference type="InterPro" id="IPR013946">
    <property type="entry name" value="NCA2-like"/>
</dbReference>
<feature type="transmembrane region" description="Helical" evidence="6">
    <location>
        <begin position="299"/>
        <end position="319"/>
    </location>
</feature>
<evidence type="ECO:0000256" key="1">
    <source>
        <dbReference type="ARBA" id="ARBA00004225"/>
    </source>
</evidence>
<evidence type="ECO:0008006" key="9">
    <source>
        <dbReference type="Google" id="ProtNLM"/>
    </source>
</evidence>
<proteinExistence type="predicted"/>
<gene>
    <name evidence="7" type="ORF">A4U43_C02F19330</name>
</gene>
<keyword evidence="4" id="KW-0496">Mitochondrion</keyword>
<dbReference type="GO" id="GO:0019375">
    <property type="term" value="P:galactolipid biosynthetic process"/>
    <property type="evidence" value="ECO:0007669"/>
    <property type="project" value="EnsemblPlants"/>
</dbReference>
<evidence type="ECO:0000256" key="6">
    <source>
        <dbReference type="SAM" id="Phobius"/>
    </source>
</evidence>
<dbReference type="PANTHER" id="PTHR28234:SF1">
    <property type="entry name" value="NUCLEAR CONTROL OF ATPASE PROTEIN 2"/>
    <property type="match status" value="1"/>
</dbReference>
<feature type="transmembrane region" description="Helical" evidence="6">
    <location>
        <begin position="466"/>
        <end position="490"/>
    </location>
</feature>
<reference evidence="8" key="1">
    <citation type="journal article" date="2017" name="Nat. Commun.">
        <title>The asparagus genome sheds light on the origin and evolution of a young Y chromosome.</title>
        <authorList>
            <person name="Harkess A."/>
            <person name="Zhou J."/>
            <person name="Xu C."/>
            <person name="Bowers J.E."/>
            <person name="Van der Hulst R."/>
            <person name="Ayyampalayam S."/>
            <person name="Mercati F."/>
            <person name="Riccardi P."/>
            <person name="McKain M.R."/>
            <person name="Kakrana A."/>
            <person name="Tang H."/>
            <person name="Ray J."/>
            <person name="Groenendijk J."/>
            <person name="Arikit S."/>
            <person name="Mathioni S.M."/>
            <person name="Nakano M."/>
            <person name="Shan H."/>
            <person name="Telgmann-Rauber A."/>
            <person name="Kanno A."/>
            <person name="Yue Z."/>
            <person name="Chen H."/>
            <person name="Li W."/>
            <person name="Chen Y."/>
            <person name="Xu X."/>
            <person name="Zhang Y."/>
            <person name="Luo S."/>
            <person name="Chen H."/>
            <person name="Gao J."/>
            <person name="Mao Z."/>
            <person name="Pires J.C."/>
            <person name="Luo M."/>
            <person name="Kudrna D."/>
            <person name="Wing R.A."/>
            <person name="Meyers B.C."/>
            <person name="Yi K."/>
            <person name="Kong H."/>
            <person name="Lavrijsen P."/>
            <person name="Sunseri F."/>
            <person name="Falavigna A."/>
            <person name="Ye Y."/>
            <person name="Leebens-Mack J.H."/>
            <person name="Chen G."/>
        </authorList>
    </citation>
    <scope>NUCLEOTIDE SEQUENCE [LARGE SCALE GENOMIC DNA]</scope>
    <source>
        <strain evidence="8">cv. DH0086</strain>
    </source>
</reference>
<sequence>MAATLPSSNPNGEPTDTKSLIVSFSNRIWRSLLKALPSADSSLLAKISNLYSKFLPSRSRRRKLGLPLPLGSSSIQSSLIARDTSRVLAILEDILGHTLSSLHNIQKSLLFWQSLAEGTSSRKISFMIFQRGPRAFVDGTYQIVTRFGTQGSPFGHMSRSAAGTISANIAVLKSFQCCLATFLAQIYLEVNKFGQMLTEDSDNFLPQLLKAINSIFSELEASISHPSEIYKSNCSFSMEGEGSRALIFEKLCEIDKEQSQWKDTEIGDAVNVIRQNLQRLDSYLSFFLSRCQKPRKSTLYWLHYTCGAVGLSLCSVWLLRHSSLMGSSDIDNWIQEAKESTAGFWKEHVEQPLISIRDDLFETFRGRQKGVMEAEEVHLTSNSLHRMLLAFGEQTKGQKLPESLSDQDMMEIVMDRYERELMHPIQNLLHGELARALLIQIQKLKLDIEMAMLELDQILKANEINFAILAALPAFFLSILLLMLVQAWALKDKGAEGRGRAARIQRRLLIVEVEKRVMQFHASTDQGKEEDAQCMFGLVLYSLDRLYKAVERHAKETGEWLSLRQDIANLGRPELSKEDKLAIISRMERMYYCLLSSAPSSRWY</sequence>